<protein>
    <submittedName>
        <fullName evidence="1">Uncharacterized protein</fullName>
    </submittedName>
</protein>
<accession>A0A152A708</accession>
<evidence type="ECO:0000313" key="2">
    <source>
        <dbReference type="Proteomes" id="UP000076078"/>
    </source>
</evidence>
<name>A0A152A708_TIELA</name>
<dbReference type="PANTHER" id="PTHR33129">
    <property type="entry name" value="PROTEIN KINASE DOMAIN-CONTAINING PROTEIN-RELATED"/>
    <property type="match status" value="1"/>
</dbReference>
<keyword evidence="2" id="KW-1185">Reference proteome</keyword>
<gene>
    <name evidence="1" type="ORF">DLAC_00788</name>
</gene>
<organism evidence="1 2">
    <name type="scientific">Tieghemostelium lacteum</name>
    <name type="common">Slime mold</name>
    <name type="synonym">Dictyostelium lacteum</name>
    <dbReference type="NCBI Taxonomy" id="361077"/>
    <lineage>
        <taxon>Eukaryota</taxon>
        <taxon>Amoebozoa</taxon>
        <taxon>Evosea</taxon>
        <taxon>Eumycetozoa</taxon>
        <taxon>Dictyostelia</taxon>
        <taxon>Dictyosteliales</taxon>
        <taxon>Raperosteliaceae</taxon>
        <taxon>Tieghemostelium</taxon>
    </lineage>
</organism>
<proteinExistence type="predicted"/>
<dbReference type="PANTHER" id="PTHR33129:SF1">
    <property type="entry name" value="ATP-BINDING PROTEIN"/>
    <property type="match status" value="1"/>
</dbReference>
<dbReference type="OMA" id="WDEINIS"/>
<dbReference type="InParanoid" id="A0A152A708"/>
<dbReference type="Proteomes" id="UP000076078">
    <property type="component" value="Unassembled WGS sequence"/>
</dbReference>
<evidence type="ECO:0000313" key="1">
    <source>
        <dbReference type="EMBL" id="KYR01996.1"/>
    </source>
</evidence>
<dbReference type="InterPro" id="IPR052980">
    <property type="entry name" value="Crinkler_effector"/>
</dbReference>
<dbReference type="AlphaFoldDB" id="A0A152A708"/>
<reference evidence="1 2" key="1">
    <citation type="submission" date="2015-12" db="EMBL/GenBank/DDBJ databases">
        <title>Dictyostelia acquired genes for synthesis and detection of signals that induce cell-type specialization by lateral gene transfer from prokaryotes.</title>
        <authorList>
            <person name="Gloeckner G."/>
            <person name="Schaap P."/>
        </authorList>
    </citation>
    <scope>NUCLEOTIDE SEQUENCE [LARGE SCALE GENOMIC DNA]</scope>
    <source>
        <strain evidence="1 2">TK</strain>
    </source>
</reference>
<comment type="caution">
    <text evidence="1">The sequence shown here is derived from an EMBL/GenBank/DDBJ whole genome shotgun (WGS) entry which is preliminary data.</text>
</comment>
<dbReference type="EMBL" id="LODT01000004">
    <property type="protein sequence ID" value="KYR01996.1"/>
    <property type="molecule type" value="Genomic_DNA"/>
</dbReference>
<dbReference type="OrthoDB" id="2340858at2759"/>
<sequence length="287" mass="32853">MPVWNWDEINISNRNIYKQDEKEVECRFEKWGGIPRYVLEKISAENQLELVHSIASTDLDACFGNVNQPDSPSTGNHKVFHIDAVPNTKYSQQRVVMGSNYIKRKLVQRFYFNFMEQLISRTENFSNWSAALGGVVFEQLSHQTLSIGGKFSIRQLDTGNSSVIELKDLNTVFFNKLKDLESMKEAKESFSKSDYARPEDINFPAIDSFNGHSLFQMTVSENHPITLKPFVNLLHLLDSILPGTGTPFNLFFVVPPDLYKTFKPQKFIHHDDQTQSVMSSQCNPICS</sequence>